<gene>
    <name evidence="1" type="ORF">GCM10007874_37770</name>
</gene>
<accession>A0ABQ6CLR1</accession>
<evidence type="ECO:0000313" key="2">
    <source>
        <dbReference type="Proteomes" id="UP001156882"/>
    </source>
</evidence>
<keyword evidence="2" id="KW-1185">Reference proteome</keyword>
<dbReference type="Gene3D" id="3.40.50.10070">
    <property type="entry name" value="TolB, N-terminal domain"/>
    <property type="match status" value="1"/>
</dbReference>
<dbReference type="Gene3D" id="1.25.40.10">
    <property type="entry name" value="Tetratricopeptide repeat domain"/>
    <property type="match status" value="1"/>
</dbReference>
<comment type="caution">
    <text evidence="1">The sequence shown here is derived from an EMBL/GenBank/DDBJ whole genome shotgun (WGS) entry which is preliminary data.</text>
</comment>
<protein>
    <recommendedName>
        <fullName evidence="3">TolB amino-terminal domain-containing protein</fullName>
    </recommendedName>
</protein>
<evidence type="ECO:0008006" key="3">
    <source>
        <dbReference type="Google" id="ProtNLM"/>
    </source>
</evidence>
<name>A0ABQ6CLR1_9HYPH</name>
<organism evidence="1 2">
    <name type="scientific">Labrys miyagiensis</name>
    <dbReference type="NCBI Taxonomy" id="346912"/>
    <lineage>
        <taxon>Bacteria</taxon>
        <taxon>Pseudomonadati</taxon>
        <taxon>Pseudomonadota</taxon>
        <taxon>Alphaproteobacteria</taxon>
        <taxon>Hyphomicrobiales</taxon>
        <taxon>Xanthobacteraceae</taxon>
        <taxon>Labrys</taxon>
    </lineage>
</organism>
<proteinExistence type="predicted"/>
<sequence length="585" mass="63253">MTQTPPAASIRAALDRLKASQTFSGSDRLYAFLAFIVEETLAGRGASLKEAVIGNEVYSRGPAYDPRIDSAVRVEARRLRRKLEDYYRVEGAGDEVHIDMPTGRYMPAFRGQSPAPPQADAANGSDELFAEGRGAAIAVLPFRALSQDPVDESFADGLTDELIYALSRAEGMHVASRGATSHAAGQKSLADIAAELGIDALIQGTVRRVGARLRVTIEVSNAKGFVIWSDRFDTPDDDLAELEEKIAATMLNRLRLDSSRMRANEIRPGPQALAAFAGIMRGRMFLDQQTPDSLHRAVAMFEQVAKTAPDYARGFSGIADCNCDMYRLGLIGRDEAGRRAREAAAQAMALDPSSVEAHASLATVAAWLDFDKVQAEAAFTTSIRLGENARARRIFGAFLTILERHGEAERMFREARSIEPISSQQDITEAVCHFQSRRFAVLLDRFGANPQGLPLEAAFHLALADIFGGMGRLAAEVISAWNEATAAAFPTLALALAELEALQGRPQRAERLLAGRPAASRFAIATLAAAVGDDGRSLAELEASIAARELARAWIRTDARLDRLRNTAGFDRLAALHLESMGANS</sequence>
<reference evidence="2" key="1">
    <citation type="journal article" date="2019" name="Int. J. Syst. Evol. Microbiol.">
        <title>The Global Catalogue of Microorganisms (GCM) 10K type strain sequencing project: providing services to taxonomists for standard genome sequencing and annotation.</title>
        <authorList>
            <consortium name="The Broad Institute Genomics Platform"/>
            <consortium name="The Broad Institute Genome Sequencing Center for Infectious Disease"/>
            <person name="Wu L."/>
            <person name="Ma J."/>
        </authorList>
    </citation>
    <scope>NUCLEOTIDE SEQUENCE [LARGE SCALE GENOMIC DNA]</scope>
    <source>
        <strain evidence="2">NBRC 101365</strain>
    </source>
</reference>
<evidence type="ECO:0000313" key="1">
    <source>
        <dbReference type="EMBL" id="GLS20760.1"/>
    </source>
</evidence>
<dbReference type="RefSeq" id="WP_284313841.1">
    <property type="nucleotide sequence ID" value="NZ_BSPC01000034.1"/>
</dbReference>
<dbReference type="SUPFAM" id="SSF48452">
    <property type="entry name" value="TPR-like"/>
    <property type="match status" value="1"/>
</dbReference>
<dbReference type="InterPro" id="IPR011990">
    <property type="entry name" value="TPR-like_helical_dom_sf"/>
</dbReference>
<dbReference type="EMBL" id="BSPC01000034">
    <property type="protein sequence ID" value="GLS20760.1"/>
    <property type="molecule type" value="Genomic_DNA"/>
</dbReference>
<dbReference type="Proteomes" id="UP001156882">
    <property type="component" value="Unassembled WGS sequence"/>
</dbReference>